<dbReference type="AlphaFoldDB" id="A0AB37CIU7"/>
<dbReference type="RefSeq" id="WP_148513142.1">
    <property type="nucleotide sequence ID" value="NZ_CABIZY010000016.1"/>
</dbReference>
<accession>A0AB37CIU7</accession>
<proteinExistence type="predicted"/>
<keyword evidence="1" id="KW-0812">Transmembrane</keyword>
<evidence type="ECO:0000313" key="2">
    <source>
        <dbReference type="EMBL" id="QEM31617.1"/>
    </source>
</evidence>
<evidence type="ECO:0000313" key="3">
    <source>
        <dbReference type="Proteomes" id="UP000322622"/>
    </source>
</evidence>
<name>A0AB37CIU7_STRSL</name>
<keyword evidence="1" id="KW-1133">Transmembrane helix</keyword>
<evidence type="ECO:0000256" key="1">
    <source>
        <dbReference type="SAM" id="Phobius"/>
    </source>
</evidence>
<sequence length="185" mass="21789">MINRYNIFIWSLLTFLVCFAIYLCLLTVRNKLDEMNLHFIVAFLLNNIIIVAIFSIFIFIINAIYGSIKSPLNNELNSYLGTFRLRRFAHFETEKLNFDLSNRTITPQKTIINKANRSLLTLTLTYDKNEVLLRWKLPANHESQKKLKELFPSIKTELQTIDPSLSFTDITNKKGRWYHAKGYYL</sequence>
<dbReference type="Proteomes" id="UP000322622">
    <property type="component" value="Chromosome"/>
</dbReference>
<feature type="transmembrane region" description="Helical" evidence="1">
    <location>
        <begin position="7"/>
        <end position="28"/>
    </location>
</feature>
<organism evidence="2 3">
    <name type="scientific">Streptococcus salivarius</name>
    <dbReference type="NCBI Taxonomy" id="1304"/>
    <lineage>
        <taxon>Bacteria</taxon>
        <taxon>Bacillati</taxon>
        <taxon>Bacillota</taxon>
        <taxon>Bacilli</taxon>
        <taxon>Lactobacillales</taxon>
        <taxon>Streptococcaceae</taxon>
        <taxon>Streptococcus</taxon>
    </lineage>
</organism>
<gene>
    <name evidence="2" type="ORF">FHI56_01215</name>
</gene>
<keyword evidence="1" id="KW-0472">Membrane</keyword>
<reference evidence="2 3" key="1">
    <citation type="submission" date="2019-06" db="EMBL/GenBank/DDBJ databases">
        <title>Complete genome sequence of Streptococcus salivarius LAB813.</title>
        <authorList>
            <person name="Levesque C.M."/>
            <person name="Gong S.-G."/>
            <person name="Dufour D."/>
            <person name="Barbour A."/>
        </authorList>
    </citation>
    <scope>NUCLEOTIDE SEQUENCE [LARGE SCALE GENOMIC DNA]</scope>
    <source>
        <strain evidence="2 3">LAB813</strain>
    </source>
</reference>
<dbReference type="EMBL" id="CP040804">
    <property type="protein sequence ID" value="QEM31617.1"/>
    <property type="molecule type" value="Genomic_DNA"/>
</dbReference>
<protein>
    <submittedName>
        <fullName evidence="2">Uncharacterized protein</fullName>
    </submittedName>
</protein>
<feature type="transmembrane region" description="Helical" evidence="1">
    <location>
        <begin position="40"/>
        <end position="65"/>
    </location>
</feature>